<evidence type="ECO:0000256" key="3">
    <source>
        <dbReference type="ARBA" id="ARBA00005498"/>
    </source>
</evidence>
<evidence type="ECO:0000259" key="13">
    <source>
        <dbReference type="Pfam" id="PF03800"/>
    </source>
</evidence>
<evidence type="ECO:0000256" key="2">
    <source>
        <dbReference type="ARBA" id="ARBA00004629"/>
    </source>
</evidence>
<dbReference type="GO" id="GO:0051301">
    <property type="term" value="P:cell division"/>
    <property type="evidence" value="ECO:0007669"/>
    <property type="project" value="UniProtKB-KW"/>
</dbReference>
<evidence type="ECO:0000256" key="10">
    <source>
        <dbReference type="ARBA" id="ARBA00023306"/>
    </source>
</evidence>
<comment type="subcellular location">
    <subcellularLocation>
        <location evidence="2">Chromosome</location>
        <location evidence="2">Centromere</location>
        <location evidence="2">Kinetochore</location>
    </subcellularLocation>
    <subcellularLocation>
        <location evidence="1">Nucleus</location>
    </subcellularLocation>
</comment>
<keyword evidence="8 12" id="KW-0175">Coiled coil</keyword>
<evidence type="ECO:0000256" key="1">
    <source>
        <dbReference type="ARBA" id="ARBA00004123"/>
    </source>
</evidence>
<dbReference type="Pfam" id="PF03800">
    <property type="entry name" value="Nuf2"/>
    <property type="match status" value="1"/>
</dbReference>
<evidence type="ECO:0000259" key="14">
    <source>
        <dbReference type="Pfam" id="PF18595"/>
    </source>
</evidence>
<dbReference type="GO" id="GO:0031262">
    <property type="term" value="C:Ndc80 complex"/>
    <property type="evidence" value="ECO:0007669"/>
    <property type="project" value="InterPro"/>
</dbReference>
<sequence length="446" mass="51805">MMQSGAFFPTLRPQDILDVMRQMEIPISEEDLEKPTPQRVQIWYEAFLYILKGISLEQLNSDNVVNEVTEYPVSHQEDIFLMSFYQNMATMLQQVGIDDFSLRDMLYPEPGRVRRILSSVCNFAMFRDDHMHILEKYTGQADEQAQRLEMLQVELDQTLAQIAKIQEQREREKEEVVKLSESNNVLREELKALSSKNTLLVETVKGTKAEKEELHDKIVEMNYFIANLQGELALLKARVVHSPEKIQQAIAELNDNITQSRQQVVTSEESAQQLAFKITLLEEIAADIRLCNQQMSEAEATVQQHEDELRHLARMREEVNQILVDIRNSGVRKEQLTFQNRSGEEKIDRLQKSQQAKRELTSAKLEQLKRDRVEISARLDETIKRSSEQRAKFEALQGDIRRERSAMDQEANDIQSSYDQLRQQTLDYQDSITHSLEDLLAILHGN</sequence>
<feature type="domain" description="Kinetochore protein Nuf2 N-terminal" evidence="13">
    <location>
        <begin position="8"/>
        <end position="139"/>
    </location>
</feature>
<keyword evidence="6" id="KW-0498">Mitosis</keyword>
<dbReference type="PANTHER" id="PTHR21650:SF2">
    <property type="entry name" value="KINETOCHORE PROTEIN NUF2"/>
    <property type="match status" value="1"/>
</dbReference>
<comment type="caution">
    <text evidence="15">The sequence shown here is derived from an EMBL/GenBank/DDBJ whole genome shotgun (WGS) entry which is preliminary data.</text>
</comment>
<proteinExistence type="inferred from homology"/>
<accession>A0A9W8CQZ1</accession>
<feature type="domain" description="Nuf2 DHR10-like" evidence="14">
    <location>
        <begin position="255"/>
        <end position="370"/>
    </location>
</feature>
<organism evidence="15 16">
    <name type="scientific">Coemansia erecta</name>
    <dbReference type="NCBI Taxonomy" id="147472"/>
    <lineage>
        <taxon>Eukaryota</taxon>
        <taxon>Fungi</taxon>
        <taxon>Fungi incertae sedis</taxon>
        <taxon>Zoopagomycota</taxon>
        <taxon>Kickxellomycotina</taxon>
        <taxon>Kickxellomycetes</taxon>
        <taxon>Kickxellales</taxon>
        <taxon>Kickxellaceae</taxon>
        <taxon>Coemansia</taxon>
    </lineage>
</organism>
<dbReference type="InterPro" id="IPR038275">
    <property type="entry name" value="Nuf2_N_sf"/>
</dbReference>
<evidence type="ECO:0000256" key="11">
    <source>
        <dbReference type="ARBA" id="ARBA00023328"/>
    </source>
</evidence>
<keyword evidence="16" id="KW-1185">Reference proteome</keyword>
<evidence type="ECO:0000313" key="16">
    <source>
        <dbReference type="Proteomes" id="UP001149813"/>
    </source>
</evidence>
<dbReference type="Proteomes" id="UP001149813">
    <property type="component" value="Unassembled WGS sequence"/>
</dbReference>
<reference evidence="15" key="1">
    <citation type="submission" date="2022-07" db="EMBL/GenBank/DDBJ databases">
        <title>Phylogenomic reconstructions and comparative analyses of Kickxellomycotina fungi.</title>
        <authorList>
            <person name="Reynolds N.K."/>
            <person name="Stajich J.E."/>
            <person name="Barry K."/>
            <person name="Grigoriev I.V."/>
            <person name="Crous P."/>
            <person name="Smith M.E."/>
        </authorList>
    </citation>
    <scope>NUCLEOTIDE SEQUENCE</scope>
    <source>
        <strain evidence="15">NBRC 32514</strain>
    </source>
</reference>
<dbReference type="Pfam" id="PF18595">
    <property type="entry name" value="Nuf2_DHR10-like"/>
    <property type="match status" value="1"/>
</dbReference>
<dbReference type="AlphaFoldDB" id="A0A9W8CQZ1"/>
<keyword evidence="4" id="KW-0158">Chromosome</keyword>
<evidence type="ECO:0000256" key="6">
    <source>
        <dbReference type="ARBA" id="ARBA00022776"/>
    </source>
</evidence>
<dbReference type="InterPro" id="IPR041112">
    <property type="entry name" value="Nuf2_DHR10-like"/>
</dbReference>
<dbReference type="OrthoDB" id="8194677at2759"/>
<evidence type="ECO:0000256" key="7">
    <source>
        <dbReference type="ARBA" id="ARBA00022838"/>
    </source>
</evidence>
<evidence type="ECO:0000256" key="5">
    <source>
        <dbReference type="ARBA" id="ARBA00022618"/>
    </source>
</evidence>
<name>A0A9W8CQZ1_9FUNG</name>
<evidence type="ECO:0000256" key="4">
    <source>
        <dbReference type="ARBA" id="ARBA00022454"/>
    </source>
</evidence>
<evidence type="ECO:0000256" key="9">
    <source>
        <dbReference type="ARBA" id="ARBA00023242"/>
    </source>
</evidence>
<dbReference type="InterPro" id="IPR005549">
    <property type="entry name" value="Kinetochore_Nuf2_N"/>
</dbReference>
<evidence type="ECO:0000256" key="8">
    <source>
        <dbReference type="ARBA" id="ARBA00023054"/>
    </source>
</evidence>
<protein>
    <submittedName>
        <fullName evidence="15">Kinetochore-associated Ndc80 complex subunit nuf2</fullName>
    </submittedName>
</protein>
<feature type="coiled-coil region" evidence="12">
    <location>
        <begin position="134"/>
        <end position="196"/>
    </location>
</feature>
<dbReference type="EMBL" id="JANBOJ010000272">
    <property type="protein sequence ID" value="KAJ1720312.1"/>
    <property type="molecule type" value="Genomic_DNA"/>
</dbReference>
<evidence type="ECO:0000313" key="15">
    <source>
        <dbReference type="EMBL" id="KAJ1720312.1"/>
    </source>
</evidence>
<feature type="coiled-coil region" evidence="12">
    <location>
        <begin position="250"/>
        <end position="424"/>
    </location>
</feature>
<comment type="similarity">
    <text evidence="3">Belongs to the NUF2 family.</text>
</comment>
<dbReference type="GO" id="GO:0007052">
    <property type="term" value="P:mitotic spindle organization"/>
    <property type="evidence" value="ECO:0007669"/>
    <property type="project" value="TreeGrafter"/>
</dbReference>
<dbReference type="GO" id="GO:0051315">
    <property type="term" value="P:attachment of mitotic spindle microtubules to kinetochore"/>
    <property type="evidence" value="ECO:0007669"/>
    <property type="project" value="TreeGrafter"/>
</dbReference>
<keyword evidence="7" id="KW-0995">Kinetochore</keyword>
<dbReference type="PANTHER" id="PTHR21650">
    <property type="entry name" value="MEMBRALIN/KINETOCHORE PROTEIN NUF2"/>
    <property type="match status" value="1"/>
</dbReference>
<dbReference type="GO" id="GO:0045132">
    <property type="term" value="P:meiotic chromosome segregation"/>
    <property type="evidence" value="ECO:0007669"/>
    <property type="project" value="TreeGrafter"/>
</dbReference>
<keyword evidence="11" id="KW-0137">Centromere</keyword>
<keyword evidence="5" id="KW-0132">Cell division</keyword>
<dbReference type="GO" id="GO:0044877">
    <property type="term" value="F:protein-containing complex binding"/>
    <property type="evidence" value="ECO:0007669"/>
    <property type="project" value="TreeGrafter"/>
</dbReference>
<keyword evidence="9" id="KW-0539">Nucleus</keyword>
<evidence type="ECO:0000256" key="12">
    <source>
        <dbReference type="SAM" id="Coils"/>
    </source>
</evidence>
<dbReference type="GO" id="GO:0005634">
    <property type="term" value="C:nucleus"/>
    <property type="evidence" value="ECO:0007669"/>
    <property type="project" value="UniProtKB-SubCell"/>
</dbReference>
<keyword evidence="10" id="KW-0131">Cell cycle</keyword>
<dbReference type="GO" id="GO:0051383">
    <property type="term" value="P:kinetochore organization"/>
    <property type="evidence" value="ECO:0007669"/>
    <property type="project" value="TreeGrafter"/>
</dbReference>
<dbReference type="Gene3D" id="1.10.418.60">
    <property type="entry name" value="Ncd80 complex, Nuf2 subunit"/>
    <property type="match status" value="1"/>
</dbReference>
<gene>
    <name evidence="15" type="primary">NUF2</name>
    <name evidence="15" type="ORF">LPJ53_005043</name>
</gene>